<dbReference type="InterPro" id="IPR029472">
    <property type="entry name" value="Copia-like_N"/>
</dbReference>
<comment type="caution">
    <text evidence="2">The sequence shown here is derived from an EMBL/GenBank/DDBJ whole genome shotgun (WGS) entry which is preliminary data.</text>
</comment>
<protein>
    <recommendedName>
        <fullName evidence="1">Retrotransposon Copia-like N-terminal domain-containing protein</fullName>
    </recommendedName>
</protein>
<proteinExistence type="predicted"/>
<evidence type="ECO:0000313" key="3">
    <source>
        <dbReference type="Proteomes" id="UP000436088"/>
    </source>
</evidence>
<evidence type="ECO:0000313" key="2">
    <source>
        <dbReference type="EMBL" id="KAE8731797.1"/>
    </source>
</evidence>
<reference evidence="2" key="1">
    <citation type="submission" date="2019-09" db="EMBL/GenBank/DDBJ databases">
        <title>Draft genome information of white flower Hibiscus syriacus.</title>
        <authorList>
            <person name="Kim Y.-M."/>
        </authorList>
    </citation>
    <scope>NUCLEOTIDE SEQUENCE [LARGE SCALE GENOMIC DNA]</scope>
    <source>
        <strain evidence="2">YM2019G1</strain>
    </source>
</reference>
<organism evidence="2 3">
    <name type="scientific">Hibiscus syriacus</name>
    <name type="common">Rose of Sharon</name>
    <dbReference type="NCBI Taxonomy" id="106335"/>
    <lineage>
        <taxon>Eukaryota</taxon>
        <taxon>Viridiplantae</taxon>
        <taxon>Streptophyta</taxon>
        <taxon>Embryophyta</taxon>
        <taxon>Tracheophyta</taxon>
        <taxon>Spermatophyta</taxon>
        <taxon>Magnoliopsida</taxon>
        <taxon>eudicotyledons</taxon>
        <taxon>Gunneridae</taxon>
        <taxon>Pentapetalae</taxon>
        <taxon>rosids</taxon>
        <taxon>malvids</taxon>
        <taxon>Malvales</taxon>
        <taxon>Malvaceae</taxon>
        <taxon>Malvoideae</taxon>
        <taxon>Hibiscus</taxon>
    </lineage>
</organism>
<dbReference type="PANTHER" id="PTHR37610">
    <property type="entry name" value="CCHC-TYPE DOMAIN-CONTAINING PROTEIN"/>
    <property type="match status" value="1"/>
</dbReference>
<gene>
    <name evidence="2" type="ORF">F3Y22_tig00002511pilonHSYRG00012</name>
</gene>
<accession>A0A6A3CTB5</accession>
<evidence type="ECO:0000259" key="1">
    <source>
        <dbReference type="Pfam" id="PF14244"/>
    </source>
</evidence>
<dbReference type="PANTHER" id="PTHR37610:SF97">
    <property type="entry name" value="RETROTRANSPOSON GAG DOMAIN-CONTAINING PROTEIN"/>
    <property type="match status" value="1"/>
</dbReference>
<sequence length="116" mass="13095">MVTLLNDNFDNGSNPYYLHQTDNPSVVLATQLLSTDNFHSCKRSMMLALSTNNKLDFIDGSIAAPNSSMVDQFHAWTRVNNLVISWILNSVSKDIAASLLYHTSTAERWKDLVDRF</sequence>
<feature type="domain" description="Retrotransposon Copia-like N-terminal" evidence="1">
    <location>
        <begin position="19"/>
        <end position="66"/>
    </location>
</feature>
<dbReference type="Pfam" id="PF14244">
    <property type="entry name" value="Retrotran_gag_3"/>
    <property type="match status" value="1"/>
</dbReference>
<keyword evidence="3" id="KW-1185">Reference proteome</keyword>
<dbReference type="EMBL" id="VEPZ02000181">
    <property type="protein sequence ID" value="KAE8731797.1"/>
    <property type="molecule type" value="Genomic_DNA"/>
</dbReference>
<dbReference type="Proteomes" id="UP000436088">
    <property type="component" value="Unassembled WGS sequence"/>
</dbReference>
<dbReference type="AlphaFoldDB" id="A0A6A3CTB5"/>
<name>A0A6A3CTB5_HIBSY</name>